<keyword evidence="1" id="KW-0732">Signal</keyword>
<keyword evidence="3" id="KW-1185">Reference proteome</keyword>
<protein>
    <recommendedName>
        <fullName evidence="4">DUF924-domain-containing protein</fullName>
    </recommendedName>
</protein>
<name>A0A0P7BSK9_9HYPO</name>
<dbReference type="Pfam" id="PF06041">
    <property type="entry name" value="DUF924"/>
    <property type="match status" value="1"/>
</dbReference>
<proteinExistence type="predicted"/>
<reference evidence="2 3" key="1">
    <citation type="submission" date="2015-09" db="EMBL/GenBank/DDBJ databases">
        <title>Draft genome of a European isolate of the apple canker pathogen Neonectria ditissima.</title>
        <authorList>
            <person name="Gomez-Cortecero A."/>
            <person name="Harrison R.J."/>
            <person name="Armitage A.D."/>
        </authorList>
    </citation>
    <scope>NUCLEOTIDE SEQUENCE [LARGE SCALE GENOMIC DNA]</scope>
    <source>
        <strain evidence="2 3">R09/05</strain>
    </source>
</reference>
<dbReference type="Gene3D" id="1.20.58.320">
    <property type="entry name" value="TPR-like"/>
    <property type="match status" value="1"/>
</dbReference>
<dbReference type="Proteomes" id="UP000050424">
    <property type="component" value="Unassembled WGS sequence"/>
</dbReference>
<evidence type="ECO:0008006" key="4">
    <source>
        <dbReference type="Google" id="ProtNLM"/>
    </source>
</evidence>
<organism evidence="2 3">
    <name type="scientific">Neonectria ditissima</name>
    <dbReference type="NCBI Taxonomy" id="78410"/>
    <lineage>
        <taxon>Eukaryota</taxon>
        <taxon>Fungi</taxon>
        <taxon>Dikarya</taxon>
        <taxon>Ascomycota</taxon>
        <taxon>Pezizomycotina</taxon>
        <taxon>Sordariomycetes</taxon>
        <taxon>Hypocreomycetidae</taxon>
        <taxon>Hypocreales</taxon>
        <taxon>Nectriaceae</taxon>
        <taxon>Neonectria</taxon>
    </lineage>
</organism>
<dbReference type="OrthoDB" id="414698at2759"/>
<dbReference type="InterPro" id="IPR010323">
    <property type="entry name" value="DUF924"/>
</dbReference>
<dbReference type="EMBL" id="LKCW01000029">
    <property type="protein sequence ID" value="KPM43691.1"/>
    <property type="molecule type" value="Genomic_DNA"/>
</dbReference>
<accession>A0A0P7BSK9</accession>
<sequence length="330" mass="36939">MLVSLIIVIMSWIPALNRDADHRFAVSQLSTPAVSTTRPSLSTPKPKPQPLSLASFASTAARARDTMASQGREKNLSVLEQHLTPALFQRLREFWFEHLEHEDDFFIPKQGHASRWFMGGKELDDICVERFAPALEAIRESGATTGEDILSVVQPREPLDWLSVILLLDQIPRNCYRGTESHIVFNFFDPMAQQVALAAMEQGIPAQAPETRWHFAYRNWFYIPLMHSESAAGHEKCVDGFALIAEDVEGLAEGPGAPDADPLERRAREVVQRDAEAARGMAATYVGFEKKHQVIIERFGRYPHRNKALGREPTAAETEYLENGGETFGG</sequence>
<gene>
    <name evidence="2" type="ORF">AK830_g2853</name>
</gene>
<feature type="signal peptide" evidence="1">
    <location>
        <begin position="1"/>
        <end position="17"/>
    </location>
</feature>
<dbReference type="InterPro" id="IPR011990">
    <property type="entry name" value="TPR-like_helical_dom_sf"/>
</dbReference>
<comment type="caution">
    <text evidence="2">The sequence shown here is derived from an EMBL/GenBank/DDBJ whole genome shotgun (WGS) entry which is preliminary data.</text>
</comment>
<evidence type="ECO:0000256" key="1">
    <source>
        <dbReference type="SAM" id="SignalP"/>
    </source>
</evidence>
<dbReference type="AlphaFoldDB" id="A0A0P7BSK9"/>
<feature type="chain" id="PRO_5006136174" description="DUF924-domain-containing protein" evidence="1">
    <location>
        <begin position="18"/>
        <end position="330"/>
    </location>
</feature>
<evidence type="ECO:0000313" key="3">
    <source>
        <dbReference type="Proteomes" id="UP000050424"/>
    </source>
</evidence>
<dbReference type="Gene3D" id="1.25.40.10">
    <property type="entry name" value="Tetratricopeptide repeat domain"/>
    <property type="match status" value="1"/>
</dbReference>
<evidence type="ECO:0000313" key="2">
    <source>
        <dbReference type="EMBL" id="KPM43691.1"/>
    </source>
</evidence>
<dbReference type="SUPFAM" id="SSF48452">
    <property type="entry name" value="TPR-like"/>
    <property type="match status" value="1"/>
</dbReference>
<dbReference type="STRING" id="78410.A0A0P7BSK9"/>